<dbReference type="SUPFAM" id="SSF51126">
    <property type="entry name" value="Pectin lyase-like"/>
    <property type="match status" value="1"/>
</dbReference>
<feature type="chain" id="PRO_5043373347" description="Rhamnogalacturonase A/B/Epimerase-like pectate lyase domain-containing protein" evidence="1">
    <location>
        <begin position="23"/>
        <end position="301"/>
    </location>
</feature>
<feature type="signal peptide" evidence="1">
    <location>
        <begin position="1"/>
        <end position="22"/>
    </location>
</feature>
<feature type="domain" description="Rhamnogalacturonase A/B/Epimerase-like pectate lyase" evidence="2">
    <location>
        <begin position="152"/>
        <end position="294"/>
    </location>
</feature>
<dbReference type="Proteomes" id="UP001365542">
    <property type="component" value="Unassembled WGS sequence"/>
</dbReference>
<dbReference type="InterPro" id="IPR024535">
    <property type="entry name" value="RHGA/B-epi-like_pectate_lyase"/>
</dbReference>
<organism evidence="3 4">
    <name type="scientific">Orbilia ellipsospora</name>
    <dbReference type="NCBI Taxonomy" id="2528407"/>
    <lineage>
        <taxon>Eukaryota</taxon>
        <taxon>Fungi</taxon>
        <taxon>Dikarya</taxon>
        <taxon>Ascomycota</taxon>
        <taxon>Pezizomycotina</taxon>
        <taxon>Orbiliomycetes</taxon>
        <taxon>Orbiliales</taxon>
        <taxon>Orbiliaceae</taxon>
        <taxon>Orbilia</taxon>
    </lineage>
</organism>
<keyword evidence="4" id="KW-1185">Reference proteome</keyword>
<dbReference type="EMBL" id="JAVHJO010000001">
    <property type="protein sequence ID" value="KAK6544364.1"/>
    <property type="molecule type" value="Genomic_DNA"/>
</dbReference>
<gene>
    <name evidence="3" type="ORF">TWF694_001065</name>
</gene>
<evidence type="ECO:0000313" key="4">
    <source>
        <dbReference type="Proteomes" id="UP001365542"/>
    </source>
</evidence>
<evidence type="ECO:0000259" key="2">
    <source>
        <dbReference type="Pfam" id="PF12708"/>
    </source>
</evidence>
<protein>
    <recommendedName>
        <fullName evidence="2">Rhamnogalacturonase A/B/Epimerase-like pectate lyase domain-containing protein</fullName>
    </recommendedName>
</protein>
<evidence type="ECO:0000256" key="1">
    <source>
        <dbReference type="SAM" id="SignalP"/>
    </source>
</evidence>
<dbReference type="Gene3D" id="2.160.20.10">
    <property type="entry name" value="Single-stranded right-handed beta-helix, Pectin lyase-like"/>
    <property type="match status" value="1"/>
</dbReference>
<comment type="caution">
    <text evidence="3">The sequence shown here is derived from an EMBL/GenBank/DDBJ whole genome shotgun (WGS) entry which is preliminary data.</text>
</comment>
<sequence length="301" mass="33020">MNKLCFLFVFLLTVLPISEVTANRRYDSKSLGIRGMSPDPLDTIVPRDEETEIDAALKVVQDAQIKQGKINVNRYKHPLRNHQTLRPDKRVQGSHGNFTDSLPKSVNQALEYVAKHHAKSKGLPKKHAKRTSFWMESMTHGSVPGGVGYAVWRNVKTYGAVGDGVADDTAAINRAMSTGGRCGQNCGSSTRFPALVYFPSGTYLISSPIIQYYNTQIVGNAADRPTIKGSSSFIGLGLISSDVYIPGASGAEWYINQNNFLRQIRNVIIDTTSIPNVMQGQDIAPAAIHWQVAQVVMKAEI</sequence>
<name>A0AAV9XT52_9PEZI</name>
<proteinExistence type="predicted"/>
<keyword evidence="1" id="KW-0732">Signal</keyword>
<evidence type="ECO:0000313" key="3">
    <source>
        <dbReference type="EMBL" id="KAK6544364.1"/>
    </source>
</evidence>
<dbReference type="InterPro" id="IPR012334">
    <property type="entry name" value="Pectin_lyas_fold"/>
</dbReference>
<accession>A0AAV9XT52</accession>
<reference evidence="3 4" key="1">
    <citation type="submission" date="2019-10" db="EMBL/GenBank/DDBJ databases">
        <authorList>
            <person name="Palmer J.M."/>
        </authorList>
    </citation>
    <scope>NUCLEOTIDE SEQUENCE [LARGE SCALE GENOMIC DNA]</scope>
    <source>
        <strain evidence="3 4">TWF694</strain>
    </source>
</reference>
<dbReference type="AlphaFoldDB" id="A0AAV9XT52"/>
<dbReference type="InterPro" id="IPR011050">
    <property type="entry name" value="Pectin_lyase_fold/virulence"/>
</dbReference>
<dbReference type="Pfam" id="PF12708">
    <property type="entry name" value="Pect-lyase_RHGA_epim"/>
    <property type="match status" value="1"/>
</dbReference>